<gene>
    <name evidence="2" type="ORF">DI536_31950</name>
</gene>
<organism evidence="2 3">
    <name type="scientific">Archangium gephyra</name>
    <dbReference type="NCBI Taxonomy" id="48"/>
    <lineage>
        <taxon>Bacteria</taxon>
        <taxon>Pseudomonadati</taxon>
        <taxon>Myxococcota</taxon>
        <taxon>Myxococcia</taxon>
        <taxon>Myxococcales</taxon>
        <taxon>Cystobacterineae</taxon>
        <taxon>Archangiaceae</taxon>
        <taxon>Archangium</taxon>
    </lineage>
</organism>
<dbReference type="AlphaFoldDB" id="A0A2W5T2S7"/>
<proteinExistence type="predicted"/>
<dbReference type="Proteomes" id="UP000249061">
    <property type="component" value="Unassembled WGS sequence"/>
</dbReference>
<evidence type="ECO:0000313" key="3">
    <source>
        <dbReference type="Proteomes" id="UP000249061"/>
    </source>
</evidence>
<protein>
    <submittedName>
        <fullName evidence="2">Uncharacterized protein</fullName>
    </submittedName>
</protein>
<accession>A0A2W5T2S7</accession>
<feature type="region of interest" description="Disordered" evidence="1">
    <location>
        <begin position="85"/>
        <end position="115"/>
    </location>
</feature>
<comment type="caution">
    <text evidence="2">The sequence shown here is derived from an EMBL/GenBank/DDBJ whole genome shotgun (WGS) entry which is preliminary data.</text>
</comment>
<sequence>METMLVRLKSFDPRRGQIVRRFTYAGIKFHEERGWYRVEMNVADYLRTVRQVAGDDVTPLAFDVCSEEEAKALDVREESEAKVRKAAADDVRLSPARSDVSADTAKAPTRSARKA</sequence>
<evidence type="ECO:0000313" key="2">
    <source>
        <dbReference type="EMBL" id="PZR05665.1"/>
    </source>
</evidence>
<reference evidence="2 3" key="1">
    <citation type="submission" date="2017-08" db="EMBL/GenBank/DDBJ databases">
        <title>Infants hospitalized years apart are colonized by the same room-sourced microbial strains.</title>
        <authorList>
            <person name="Brooks B."/>
            <person name="Olm M.R."/>
            <person name="Firek B.A."/>
            <person name="Baker R."/>
            <person name="Thomas B.C."/>
            <person name="Morowitz M.J."/>
            <person name="Banfield J.F."/>
        </authorList>
    </citation>
    <scope>NUCLEOTIDE SEQUENCE [LARGE SCALE GENOMIC DNA]</scope>
    <source>
        <strain evidence="2">S2_003_000_R2_14</strain>
    </source>
</reference>
<dbReference type="EMBL" id="QFQP01000043">
    <property type="protein sequence ID" value="PZR05665.1"/>
    <property type="molecule type" value="Genomic_DNA"/>
</dbReference>
<evidence type="ECO:0000256" key="1">
    <source>
        <dbReference type="SAM" id="MobiDB-lite"/>
    </source>
</evidence>
<name>A0A2W5T2S7_9BACT</name>